<dbReference type="Proteomes" id="UP000289555">
    <property type="component" value="Chromosome"/>
</dbReference>
<dbReference type="Gene3D" id="3.30.2310.20">
    <property type="entry name" value="RelE-like"/>
    <property type="match status" value="1"/>
</dbReference>
<dbReference type="EMBL" id="AP019416">
    <property type="protein sequence ID" value="BBI48781.1"/>
    <property type="molecule type" value="Genomic_DNA"/>
</dbReference>
<gene>
    <name evidence="1" type="ORF">HORIV_12020</name>
</gene>
<protein>
    <submittedName>
        <fullName evidence="1">Uncharacterized protein</fullName>
    </submittedName>
</protein>
<name>A0ABM7GE31_9GAMM</name>
<organism evidence="1 2">
    <name type="scientific">Vreelandella olivaria</name>
    <dbReference type="NCBI Taxonomy" id="390919"/>
    <lineage>
        <taxon>Bacteria</taxon>
        <taxon>Pseudomonadati</taxon>
        <taxon>Pseudomonadota</taxon>
        <taxon>Gammaproteobacteria</taxon>
        <taxon>Oceanospirillales</taxon>
        <taxon>Halomonadaceae</taxon>
        <taxon>Vreelandella</taxon>
    </lineage>
</organism>
<dbReference type="InterPro" id="IPR035093">
    <property type="entry name" value="RelE/ParE_toxin_dom_sf"/>
</dbReference>
<reference evidence="2" key="1">
    <citation type="journal article" date="2019" name="Microbiol. Resour. Announc.">
        <title>Complete Genome Sequence of Halomonas olivaria, a Moderately Halophilic Bacterium Isolated from Olive Processing Effluents, Obtained by Nanopore Sequencing.</title>
        <authorList>
            <person name="Nagata S."/>
            <person name="Ii K.M."/>
            <person name="Tsukimi T."/>
            <person name="Miura M.C."/>
            <person name="Galipon J."/>
            <person name="Arakawa K."/>
        </authorList>
    </citation>
    <scope>NUCLEOTIDE SEQUENCE [LARGE SCALE GENOMIC DNA]</scope>
    <source>
        <strain evidence="2">TYRC17</strain>
    </source>
</reference>
<sequence>MLGKHRSDISEGYYSYSQGQHVIFYLIGQGCIEMIGIPHKEMDIVSYFLPD</sequence>
<proteinExistence type="predicted"/>
<dbReference type="PROSITE" id="PS51257">
    <property type="entry name" value="PROKAR_LIPOPROTEIN"/>
    <property type="match status" value="1"/>
</dbReference>
<accession>A0ABM7GE31</accession>
<keyword evidence="2" id="KW-1185">Reference proteome</keyword>
<evidence type="ECO:0000313" key="1">
    <source>
        <dbReference type="EMBL" id="BBI48781.1"/>
    </source>
</evidence>
<evidence type="ECO:0000313" key="2">
    <source>
        <dbReference type="Proteomes" id="UP000289555"/>
    </source>
</evidence>